<organism evidence="2 3">
    <name type="scientific">Cinara cedri</name>
    <dbReference type="NCBI Taxonomy" id="506608"/>
    <lineage>
        <taxon>Eukaryota</taxon>
        <taxon>Metazoa</taxon>
        <taxon>Ecdysozoa</taxon>
        <taxon>Arthropoda</taxon>
        <taxon>Hexapoda</taxon>
        <taxon>Insecta</taxon>
        <taxon>Pterygota</taxon>
        <taxon>Neoptera</taxon>
        <taxon>Paraneoptera</taxon>
        <taxon>Hemiptera</taxon>
        <taxon>Sternorrhyncha</taxon>
        <taxon>Aphidomorpha</taxon>
        <taxon>Aphidoidea</taxon>
        <taxon>Aphididae</taxon>
        <taxon>Lachninae</taxon>
        <taxon>Cinara</taxon>
    </lineage>
</organism>
<dbReference type="Pfam" id="PF16087">
    <property type="entry name" value="DUF4817"/>
    <property type="match status" value="1"/>
</dbReference>
<evidence type="ECO:0000259" key="1">
    <source>
        <dbReference type="Pfam" id="PF16087"/>
    </source>
</evidence>
<proteinExistence type="predicted"/>
<feature type="domain" description="DUF4817" evidence="1">
    <location>
        <begin position="5"/>
        <end position="59"/>
    </location>
</feature>
<evidence type="ECO:0000313" key="3">
    <source>
        <dbReference type="Proteomes" id="UP000325440"/>
    </source>
</evidence>
<protein>
    <recommendedName>
        <fullName evidence="1">DUF4817 domain-containing protein</fullName>
    </recommendedName>
</protein>
<accession>A0A5E4M6W3</accession>
<dbReference type="InterPro" id="IPR032135">
    <property type="entry name" value="DUF4817"/>
</dbReference>
<sequence length="116" mass="13568">MVRLSLQERVLVVETFYCHNESYSETVRHLRRIMGRNEAPNDSTVRRLVVKFKETGSVQDIKTSTRQRSRRSLFNQEMAFDSVLTIPTTSLRRRSQQLAIPLSSLNHEERFAFAPI</sequence>
<name>A0A5E4M6W3_9HEMI</name>
<gene>
    <name evidence="2" type="ORF">CINCED_3A010051</name>
</gene>
<dbReference type="AlphaFoldDB" id="A0A5E4M6W3"/>
<keyword evidence="3" id="KW-1185">Reference proteome</keyword>
<dbReference type="OrthoDB" id="6610996at2759"/>
<dbReference type="Proteomes" id="UP000325440">
    <property type="component" value="Unassembled WGS sequence"/>
</dbReference>
<reference evidence="2 3" key="1">
    <citation type="submission" date="2019-08" db="EMBL/GenBank/DDBJ databases">
        <authorList>
            <person name="Alioto T."/>
            <person name="Alioto T."/>
            <person name="Gomez Garrido J."/>
        </authorList>
    </citation>
    <scope>NUCLEOTIDE SEQUENCE [LARGE SCALE GENOMIC DNA]</scope>
</reference>
<evidence type="ECO:0000313" key="2">
    <source>
        <dbReference type="EMBL" id="VVC26510.1"/>
    </source>
</evidence>
<dbReference type="EMBL" id="CABPRJ010000036">
    <property type="protein sequence ID" value="VVC26510.1"/>
    <property type="molecule type" value="Genomic_DNA"/>
</dbReference>